<gene>
    <name evidence="2" type="ORF">PCOR1329_LOCUS20392</name>
</gene>
<organism evidence="2 3">
    <name type="scientific">Prorocentrum cordatum</name>
    <dbReference type="NCBI Taxonomy" id="2364126"/>
    <lineage>
        <taxon>Eukaryota</taxon>
        <taxon>Sar</taxon>
        <taxon>Alveolata</taxon>
        <taxon>Dinophyceae</taxon>
        <taxon>Prorocentrales</taxon>
        <taxon>Prorocentraceae</taxon>
        <taxon>Prorocentrum</taxon>
    </lineage>
</organism>
<evidence type="ECO:0000313" key="2">
    <source>
        <dbReference type="EMBL" id="CAK0818000.1"/>
    </source>
</evidence>
<feature type="region of interest" description="Disordered" evidence="1">
    <location>
        <begin position="1"/>
        <end position="78"/>
    </location>
</feature>
<feature type="compositionally biased region" description="Basic residues" evidence="1">
    <location>
        <begin position="158"/>
        <end position="173"/>
    </location>
</feature>
<feature type="region of interest" description="Disordered" evidence="1">
    <location>
        <begin position="92"/>
        <end position="193"/>
    </location>
</feature>
<evidence type="ECO:0000313" key="3">
    <source>
        <dbReference type="Proteomes" id="UP001189429"/>
    </source>
</evidence>
<feature type="compositionally biased region" description="Basic and acidic residues" evidence="1">
    <location>
        <begin position="174"/>
        <end position="185"/>
    </location>
</feature>
<reference evidence="2" key="1">
    <citation type="submission" date="2023-10" db="EMBL/GenBank/DDBJ databases">
        <authorList>
            <person name="Chen Y."/>
            <person name="Shah S."/>
            <person name="Dougan E. K."/>
            <person name="Thang M."/>
            <person name="Chan C."/>
        </authorList>
    </citation>
    <scope>NUCLEOTIDE SEQUENCE [LARGE SCALE GENOMIC DNA]</scope>
</reference>
<keyword evidence="3" id="KW-1185">Reference proteome</keyword>
<feature type="compositionally biased region" description="Basic residues" evidence="1">
    <location>
        <begin position="63"/>
        <end position="78"/>
    </location>
</feature>
<feature type="compositionally biased region" description="Basic and acidic residues" evidence="1">
    <location>
        <begin position="147"/>
        <end position="157"/>
    </location>
</feature>
<dbReference type="EMBL" id="CAUYUJ010006616">
    <property type="protein sequence ID" value="CAK0818000.1"/>
    <property type="molecule type" value="Genomic_DNA"/>
</dbReference>
<protein>
    <recommendedName>
        <fullName evidence="4">Subtilisin</fullName>
    </recommendedName>
</protein>
<feature type="non-terminal residue" evidence="2">
    <location>
        <position position="1"/>
    </location>
</feature>
<dbReference type="Proteomes" id="UP001189429">
    <property type="component" value="Unassembled WGS sequence"/>
</dbReference>
<accession>A0ABN9RHC8</accession>
<sequence>QGPRQAVAPPRARGGHGRRGPAGLVRGAAGRRGGRRGAGRLSGRTRGGDGAACGGGALGGRRGGLRGRRGRQRPRRRLPARLLLRRRGLRPGRCRVAGGPALRHRHRGRVRRRGRDASGVPRRRVRRGAGEDLGGGRGQPDVPGAHVGDRAPVERAPGRRAGRRLARRLRPRRGGVERAGRRGTEHCPGGDFCGGASPGVPGGRSVAGGCRGPLPVRPRAPGLLQAAGVGGLSPAAVERPLAALQAPALAGGHRAHGVRIGVRSAPEWAKASAGGTAAAATTLLLALAVRAVERVEDGKSVHLATP</sequence>
<feature type="non-terminal residue" evidence="2">
    <location>
        <position position="306"/>
    </location>
</feature>
<evidence type="ECO:0008006" key="4">
    <source>
        <dbReference type="Google" id="ProtNLM"/>
    </source>
</evidence>
<comment type="caution">
    <text evidence="2">The sequence shown here is derived from an EMBL/GenBank/DDBJ whole genome shotgun (WGS) entry which is preliminary data.</text>
</comment>
<name>A0ABN9RHC8_9DINO</name>
<proteinExistence type="predicted"/>
<feature type="compositionally biased region" description="Gly residues" evidence="1">
    <location>
        <begin position="48"/>
        <end position="62"/>
    </location>
</feature>
<feature type="compositionally biased region" description="Basic residues" evidence="1">
    <location>
        <begin position="102"/>
        <end position="114"/>
    </location>
</feature>
<evidence type="ECO:0000256" key="1">
    <source>
        <dbReference type="SAM" id="MobiDB-lite"/>
    </source>
</evidence>